<protein>
    <submittedName>
        <fullName evidence="2">Uncharacterized protein</fullName>
    </submittedName>
</protein>
<gene>
    <name evidence="2" type="ORF">AXF42_Ash021576</name>
</gene>
<organism evidence="2 3">
    <name type="scientific">Apostasia shenzhenica</name>
    <dbReference type="NCBI Taxonomy" id="1088818"/>
    <lineage>
        <taxon>Eukaryota</taxon>
        <taxon>Viridiplantae</taxon>
        <taxon>Streptophyta</taxon>
        <taxon>Embryophyta</taxon>
        <taxon>Tracheophyta</taxon>
        <taxon>Spermatophyta</taxon>
        <taxon>Magnoliopsida</taxon>
        <taxon>Liliopsida</taxon>
        <taxon>Asparagales</taxon>
        <taxon>Orchidaceae</taxon>
        <taxon>Apostasioideae</taxon>
        <taxon>Apostasia</taxon>
    </lineage>
</organism>
<evidence type="ECO:0000256" key="1">
    <source>
        <dbReference type="SAM" id="MobiDB-lite"/>
    </source>
</evidence>
<evidence type="ECO:0000313" key="2">
    <source>
        <dbReference type="EMBL" id="PKA47398.1"/>
    </source>
</evidence>
<feature type="compositionally biased region" description="Basic and acidic residues" evidence="1">
    <location>
        <begin position="75"/>
        <end position="93"/>
    </location>
</feature>
<dbReference type="AlphaFoldDB" id="A0A2H9ZVS8"/>
<name>A0A2H9ZVS8_9ASPA</name>
<feature type="region of interest" description="Disordered" evidence="1">
    <location>
        <begin position="69"/>
        <end position="93"/>
    </location>
</feature>
<accession>A0A2H9ZVS8</accession>
<proteinExistence type="predicted"/>
<keyword evidence="3" id="KW-1185">Reference proteome</keyword>
<sequence length="93" mass="10358">MERADRQREREQRVQASGLRGSKECERAGGARGRKGSKSTTQRGSKGHKKEQGQWREQALTAQATVDSVSSCQQHKREQGLMAEVRDDDASTT</sequence>
<feature type="region of interest" description="Disordered" evidence="1">
    <location>
        <begin position="1"/>
        <end position="57"/>
    </location>
</feature>
<dbReference type="Proteomes" id="UP000236161">
    <property type="component" value="Unassembled WGS sequence"/>
</dbReference>
<dbReference type="EMBL" id="KZ453330">
    <property type="protein sequence ID" value="PKA47398.1"/>
    <property type="molecule type" value="Genomic_DNA"/>
</dbReference>
<reference evidence="2 3" key="1">
    <citation type="journal article" date="2017" name="Nature">
        <title>The Apostasia genome and the evolution of orchids.</title>
        <authorList>
            <person name="Zhang G.Q."/>
            <person name="Liu K.W."/>
            <person name="Li Z."/>
            <person name="Lohaus R."/>
            <person name="Hsiao Y.Y."/>
            <person name="Niu S.C."/>
            <person name="Wang J.Y."/>
            <person name="Lin Y.C."/>
            <person name="Xu Q."/>
            <person name="Chen L.J."/>
            <person name="Yoshida K."/>
            <person name="Fujiwara S."/>
            <person name="Wang Z.W."/>
            <person name="Zhang Y.Q."/>
            <person name="Mitsuda N."/>
            <person name="Wang M."/>
            <person name="Liu G.H."/>
            <person name="Pecoraro L."/>
            <person name="Huang H.X."/>
            <person name="Xiao X.J."/>
            <person name="Lin M."/>
            <person name="Wu X.Y."/>
            <person name="Wu W.L."/>
            <person name="Chen Y.Y."/>
            <person name="Chang S.B."/>
            <person name="Sakamoto S."/>
            <person name="Ohme-Takagi M."/>
            <person name="Yagi M."/>
            <person name="Zeng S.J."/>
            <person name="Shen C.Y."/>
            <person name="Yeh C.M."/>
            <person name="Luo Y.B."/>
            <person name="Tsai W.C."/>
            <person name="Van de Peer Y."/>
            <person name="Liu Z.J."/>
        </authorList>
    </citation>
    <scope>NUCLEOTIDE SEQUENCE [LARGE SCALE GENOMIC DNA]</scope>
    <source>
        <strain evidence="3">cv. Shenzhen</strain>
        <tissue evidence="2">Stem</tissue>
    </source>
</reference>
<feature type="compositionally biased region" description="Basic and acidic residues" evidence="1">
    <location>
        <begin position="1"/>
        <end position="13"/>
    </location>
</feature>
<evidence type="ECO:0000313" key="3">
    <source>
        <dbReference type="Proteomes" id="UP000236161"/>
    </source>
</evidence>